<reference evidence="2" key="2">
    <citation type="submission" date="2023-05" db="EMBL/GenBank/DDBJ databases">
        <authorList>
            <consortium name="Lawrence Berkeley National Laboratory"/>
            <person name="Steindorff A."/>
            <person name="Hensen N."/>
            <person name="Bonometti L."/>
            <person name="Westerberg I."/>
            <person name="Brannstrom I.O."/>
            <person name="Guillou S."/>
            <person name="Cros-Aarteil S."/>
            <person name="Calhoun S."/>
            <person name="Haridas S."/>
            <person name="Kuo A."/>
            <person name="Mondo S."/>
            <person name="Pangilinan J."/>
            <person name="Riley R."/>
            <person name="Labutti K."/>
            <person name="Andreopoulos B."/>
            <person name="Lipzen A."/>
            <person name="Chen C."/>
            <person name="Yanf M."/>
            <person name="Daum C."/>
            <person name="Ng V."/>
            <person name="Clum A."/>
            <person name="Ohm R."/>
            <person name="Martin F."/>
            <person name="Silar P."/>
            <person name="Natvig D."/>
            <person name="Lalanne C."/>
            <person name="Gautier V."/>
            <person name="Ament-Velasquez S.L."/>
            <person name="Kruys A."/>
            <person name="Hutchinson M.I."/>
            <person name="Powell A.J."/>
            <person name="Barry K."/>
            <person name="Miller A.N."/>
            <person name="Grigoriev I.V."/>
            <person name="Debuchy R."/>
            <person name="Gladieux P."/>
            <person name="Thoren M.H."/>
            <person name="Johannesson H."/>
        </authorList>
    </citation>
    <scope>NUCLEOTIDE SEQUENCE</scope>
    <source>
        <strain evidence="2">CBS 123565</strain>
    </source>
</reference>
<proteinExistence type="predicted"/>
<keyword evidence="3" id="KW-1185">Reference proteome</keyword>
<sequence>MAFAGRYGSTAAPGLLPNDKDVSFPAGPEDTISALRWSPVSNHLAAACWDAKVYIYDATNPTTTGNIKGVAAITGSAPFFDCDFSKVSPR</sequence>
<reference evidence="2" key="1">
    <citation type="journal article" date="2023" name="Mol. Phylogenet. Evol.">
        <title>Genome-scale phylogeny and comparative genomics of the fungal order Sordariales.</title>
        <authorList>
            <person name="Hensen N."/>
            <person name="Bonometti L."/>
            <person name="Westerberg I."/>
            <person name="Brannstrom I.O."/>
            <person name="Guillou S."/>
            <person name="Cros-Aarteil S."/>
            <person name="Calhoun S."/>
            <person name="Haridas S."/>
            <person name="Kuo A."/>
            <person name="Mondo S."/>
            <person name="Pangilinan J."/>
            <person name="Riley R."/>
            <person name="LaButti K."/>
            <person name="Andreopoulos B."/>
            <person name="Lipzen A."/>
            <person name="Chen C."/>
            <person name="Yan M."/>
            <person name="Daum C."/>
            <person name="Ng V."/>
            <person name="Clum A."/>
            <person name="Steindorff A."/>
            <person name="Ohm R.A."/>
            <person name="Martin F."/>
            <person name="Silar P."/>
            <person name="Natvig D.O."/>
            <person name="Lalanne C."/>
            <person name="Gautier V."/>
            <person name="Ament-Velasquez S.L."/>
            <person name="Kruys A."/>
            <person name="Hutchinson M.I."/>
            <person name="Powell A.J."/>
            <person name="Barry K."/>
            <person name="Miller A.N."/>
            <person name="Grigoriev I.V."/>
            <person name="Debuchy R."/>
            <person name="Gladieux P."/>
            <person name="Hiltunen Thoren M."/>
            <person name="Johannesson H."/>
        </authorList>
    </citation>
    <scope>NUCLEOTIDE SEQUENCE</scope>
    <source>
        <strain evidence="2">CBS 123565</strain>
    </source>
</reference>
<gene>
    <name evidence="2" type="ORF">BT67DRAFT_274405</name>
</gene>
<comment type="caution">
    <text evidence="2">The sequence shown here is derived from an EMBL/GenBank/DDBJ whole genome shotgun (WGS) entry which is preliminary data.</text>
</comment>
<name>A0AAN6UMP9_9PEZI</name>
<dbReference type="AlphaFoldDB" id="A0AAN6UMP9"/>
<dbReference type="InterPro" id="IPR001680">
    <property type="entry name" value="WD40_rpt"/>
</dbReference>
<evidence type="ECO:0000313" key="3">
    <source>
        <dbReference type="Proteomes" id="UP001304895"/>
    </source>
</evidence>
<feature type="region of interest" description="Disordered" evidence="1">
    <location>
        <begin position="1"/>
        <end position="22"/>
    </location>
</feature>
<evidence type="ECO:0000313" key="2">
    <source>
        <dbReference type="EMBL" id="KAK4135390.1"/>
    </source>
</evidence>
<evidence type="ECO:0000256" key="1">
    <source>
        <dbReference type="SAM" id="MobiDB-lite"/>
    </source>
</evidence>
<accession>A0AAN6UMP9</accession>
<dbReference type="InterPro" id="IPR036322">
    <property type="entry name" value="WD40_repeat_dom_sf"/>
</dbReference>
<protein>
    <submittedName>
        <fullName evidence="2">Uncharacterized protein</fullName>
    </submittedName>
</protein>
<dbReference type="SUPFAM" id="SSF50978">
    <property type="entry name" value="WD40 repeat-like"/>
    <property type="match status" value="1"/>
</dbReference>
<dbReference type="Proteomes" id="UP001304895">
    <property type="component" value="Unassembled WGS sequence"/>
</dbReference>
<dbReference type="Gene3D" id="2.130.10.10">
    <property type="entry name" value="YVTN repeat-like/Quinoprotein amine dehydrogenase"/>
    <property type="match status" value="1"/>
</dbReference>
<organism evidence="2 3">
    <name type="scientific">Trichocladium antarcticum</name>
    <dbReference type="NCBI Taxonomy" id="1450529"/>
    <lineage>
        <taxon>Eukaryota</taxon>
        <taxon>Fungi</taxon>
        <taxon>Dikarya</taxon>
        <taxon>Ascomycota</taxon>
        <taxon>Pezizomycotina</taxon>
        <taxon>Sordariomycetes</taxon>
        <taxon>Sordariomycetidae</taxon>
        <taxon>Sordariales</taxon>
        <taxon>Chaetomiaceae</taxon>
        <taxon>Trichocladium</taxon>
    </lineage>
</organism>
<dbReference type="EMBL" id="MU853406">
    <property type="protein sequence ID" value="KAK4135390.1"/>
    <property type="molecule type" value="Genomic_DNA"/>
</dbReference>
<dbReference type="InterPro" id="IPR015943">
    <property type="entry name" value="WD40/YVTN_repeat-like_dom_sf"/>
</dbReference>
<dbReference type="SMART" id="SM00320">
    <property type="entry name" value="WD40"/>
    <property type="match status" value="1"/>
</dbReference>